<keyword evidence="3 9" id="KW-0001">2Fe-2S</keyword>
<reference evidence="11" key="2">
    <citation type="submission" date="2025-08" db="UniProtKB">
        <authorList>
            <consortium name="Ensembl"/>
        </authorList>
    </citation>
    <scope>IDENTIFICATION</scope>
</reference>
<proteinExistence type="inferred from homology"/>
<dbReference type="PANTHER" id="PTHR13680">
    <property type="entry name" value="CDGSH IRON-SULFUR DOMAIN-CONTAINING PROTEIN 1"/>
    <property type="match status" value="1"/>
</dbReference>
<dbReference type="InParanoid" id="F6XQP8"/>
<dbReference type="Ensembl" id="ENSCINT00000029369.2">
    <property type="protein sequence ID" value="ENSCINP00000029123.2"/>
    <property type="gene ID" value="ENSCING00000017037.2"/>
</dbReference>
<sequence length="136" mass="15468">VIMEAISYIVRDAVPSYLKGVPIPKSFGGFLKLSVKDWLHLTTFTTVVGGVGYLAFKPYYDKYVGGNKDTIMNFRVEKQKEKVYDVIDVEDLGEKTNFCRCWRSKKWPFCDGSHNAFNKATGDNVASLIIEKKKSR</sequence>
<evidence type="ECO:0000256" key="5">
    <source>
        <dbReference type="ARBA" id="ARBA00022989"/>
    </source>
</evidence>
<dbReference type="Pfam" id="PF09360">
    <property type="entry name" value="zf-CDGSH"/>
    <property type="match status" value="1"/>
</dbReference>
<dbReference type="GO" id="GO:0046872">
    <property type="term" value="F:metal ion binding"/>
    <property type="evidence" value="ECO:0007669"/>
    <property type="project" value="UniProtKB-UniRule"/>
</dbReference>
<evidence type="ECO:0000256" key="6">
    <source>
        <dbReference type="ARBA" id="ARBA00023004"/>
    </source>
</evidence>
<dbReference type="GO" id="GO:0005789">
    <property type="term" value="C:endoplasmic reticulum membrane"/>
    <property type="evidence" value="ECO:0007669"/>
    <property type="project" value="UniProtKB-SubCell"/>
</dbReference>
<dbReference type="Proteomes" id="UP000008144">
    <property type="component" value="Unassembled WGS sequence"/>
</dbReference>
<dbReference type="PANTHER" id="PTHR13680:SF5">
    <property type="entry name" value="CDGSH IRON-SULFUR DOMAIN-CONTAINING PROTEIN 1"/>
    <property type="match status" value="1"/>
</dbReference>
<comment type="subcellular location">
    <subcellularLocation>
        <location evidence="9">Endoplasmic reticulum membrane</location>
        <topology evidence="9">Single-pass membrane protein</topology>
    </subcellularLocation>
    <subcellularLocation>
        <location evidence="1">Membrane</location>
        <topology evidence="1">Single-pass membrane protein</topology>
    </subcellularLocation>
</comment>
<keyword evidence="5 9" id="KW-1133">Transmembrane helix</keyword>
<comment type="cofactor">
    <cofactor evidence="9">
        <name>[2Fe-2S] cluster</name>
        <dbReference type="ChEBI" id="CHEBI:190135"/>
    </cofactor>
    <text evidence="9">Binds 1 [2Fe-2S] cluster.</text>
</comment>
<evidence type="ECO:0000256" key="3">
    <source>
        <dbReference type="ARBA" id="ARBA00022714"/>
    </source>
</evidence>
<keyword evidence="8 9" id="KW-0472">Membrane</keyword>
<comment type="similarity">
    <text evidence="9">Belongs to the CISD protein family. CISD2 subfamily.</text>
</comment>
<reference evidence="11" key="3">
    <citation type="submission" date="2025-09" db="UniProtKB">
        <authorList>
            <consortium name="Ensembl"/>
        </authorList>
    </citation>
    <scope>IDENTIFICATION</scope>
</reference>
<dbReference type="AlphaFoldDB" id="F6XQP8"/>
<feature type="transmembrane region" description="Helical" evidence="9">
    <location>
        <begin position="38"/>
        <end position="56"/>
    </location>
</feature>
<dbReference type="InterPro" id="IPR042216">
    <property type="entry name" value="MitoNEET_CISD"/>
</dbReference>
<evidence type="ECO:0000256" key="9">
    <source>
        <dbReference type="RuleBase" id="RU369084"/>
    </source>
</evidence>
<dbReference type="GO" id="GO:0047801">
    <property type="term" value="F:L-cysteine transaminase activity"/>
    <property type="evidence" value="ECO:0000318"/>
    <property type="project" value="GO_Central"/>
</dbReference>
<dbReference type="SMART" id="SM00704">
    <property type="entry name" value="ZnF_CDGSH"/>
    <property type="match status" value="1"/>
</dbReference>
<dbReference type="Pfam" id="PF10660">
    <property type="entry name" value="MitoNEET_N"/>
    <property type="match status" value="1"/>
</dbReference>
<dbReference type="InterPro" id="IPR018967">
    <property type="entry name" value="FeS-contain_CDGSH-typ"/>
</dbReference>
<dbReference type="InterPro" id="IPR045131">
    <property type="entry name" value="CISD1/2"/>
</dbReference>
<keyword evidence="9" id="KW-0256">Endoplasmic reticulum</keyword>
<keyword evidence="12" id="KW-1185">Reference proteome</keyword>
<keyword evidence="6 9" id="KW-0408">Iron</keyword>
<feature type="domain" description="Iron-binding zinc finger CDGSH type" evidence="10">
    <location>
        <begin position="82"/>
        <end position="120"/>
    </location>
</feature>
<dbReference type="GeneTree" id="ENSGT00940000169048"/>
<gene>
    <name evidence="11" type="primary">LOC100179954</name>
</gene>
<dbReference type="GO" id="GO:0010506">
    <property type="term" value="P:regulation of autophagy"/>
    <property type="evidence" value="ECO:0007669"/>
    <property type="project" value="UniProtKB-UniRule"/>
</dbReference>
<dbReference type="GO" id="GO:0051537">
    <property type="term" value="F:2 iron, 2 sulfur cluster binding"/>
    <property type="evidence" value="ECO:0000318"/>
    <property type="project" value="GO_Central"/>
</dbReference>
<evidence type="ECO:0000256" key="4">
    <source>
        <dbReference type="ARBA" id="ARBA00022723"/>
    </source>
</evidence>
<dbReference type="GO" id="GO:0005741">
    <property type="term" value="C:mitochondrial outer membrane"/>
    <property type="evidence" value="ECO:0000318"/>
    <property type="project" value="GO_Central"/>
</dbReference>
<evidence type="ECO:0000313" key="12">
    <source>
        <dbReference type="Proteomes" id="UP000008144"/>
    </source>
</evidence>
<dbReference type="STRING" id="7719.ENSCINP00000029123"/>
<dbReference type="OMA" id="QIRKHEP"/>
<keyword evidence="2 9" id="KW-0812">Transmembrane</keyword>
<evidence type="ECO:0000259" key="10">
    <source>
        <dbReference type="SMART" id="SM00704"/>
    </source>
</evidence>
<keyword evidence="7 9" id="KW-0411">Iron-sulfur</keyword>
<reference evidence="12" key="1">
    <citation type="journal article" date="2002" name="Science">
        <title>The draft genome of Ciona intestinalis: insights into chordate and vertebrate origins.</title>
        <authorList>
            <person name="Dehal P."/>
            <person name="Satou Y."/>
            <person name="Campbell R.K."/>
            <person name="Chapman J."/>
            <person name="Degnan B."/>
            <person name="De Tomaso A."/>
            <person name="Davidson B."/>
            <person name="Di Gregorio A."/>
            <person name="Gelpke M."/>
            <person name="Goodstein D.M."/>
            <person name="Harafuji N."/>
            <person name="Hastings K.E."/>
            <person name="Ho I."/>
            <person name="Hotta K."/>
            <person name="Huang W."/>
            <person name="Kawashima T."/>
            <person name="Lemaire P."/>
            <person name="Martinez D."/>
            <person name="Meinertzhagen I.A."/>
            <person name="Necula S."/>
            <person name="Nonaka M."/>
            <person name="Putnam N."/>
            <person name="Rash S."/>
            <person name="Saiga H."/>
            <person name="Satake M."/>
            <person name="Terry A."/>
            <person name="Yamada L."/>
            <person name="Wang H.G."/>
            <person name="Awazu S."/>
            <person name="Azumi K."/>
            <person name="Boore J."/>
            <person name="Branno M."/>
            <person name="Chin-Bow S."/>
            <person name="DeSantis R."/>
            <person name="Doyle S."/>
            <person name="Francino P."/>
            <person name="Keys D.N."/>
            <person name="Haga S."/>
            <person name="Hayashi H."/>
            <person name="Hino K."/>
            <person name="Imai K.S."/>
            <person name="Inaba K."/>
            <person name="Kano S."/>
            <person name="Kobayashi K."/>
            <person name="Kobayashi M."/>
            <person name="Lee B.I."/>
            <person name="Makabe K.W."/>
            <person name="Manohar C."/>
            <person name="Matassi G."/>
            <person name="Medina M."/>
            <person name="Mochizuki Y."/>
            <person name="Mount S."/>
            <person name="Morishita T."/>
            <person name="Miura S."/>
            <person name="Nakayama A."/>
            <person name="Nishizaka S."/>
            <person name="Nomoto H."/>
            <person name="Ohta F."/>
            <person name="Oishi K."/>
            <person name="Rigoutsos I."/>
            <person name="Sano M."/>
            <person name="Sasaki A."/>
            <person name="Sasakura Y."/>
            <person name="Shoguchi E."/>
            <person name="Shin-i T."/>
            <person name="Spagnuolo A."/>
            <person name="Stainier D."/>
            <person name="Suzuki M.M."/>
            <person name="Tassy O."/>
            <person name="Takatori N."/>
            <person name="Tokuoka M."/>
            <person name="Yagi K."/>
            <person name="Yoshizaki F."/>
            <person name="Wada S."/>
            <person name="Zhang C."/>
            <person name="Hyatt P.D."/>
            <person name="Larimer F."/>
            <person name="Detter C."/>
            <person name="Doggett N."/>
            <person name="Glavina T."/>
            <person name="Hawkins T."/>
            <person name="Richardson P."/>
            <person name="Lucas S."/>
            <person name="Kohara Y."/>
            <person name="Levine M."/>
            <person name="Satoh N."/>
            <person name="Rokhsar D.S."/>
        </authorList>
    </citation>
    <scope>NUCLEOTIDE SEQUENCE [LARGE SCALE GENOMIC DNA]</scope>
</reference>
<dbReference type="Gene3D" id="3.40.5.90">
    <property type="entry name" value="CDGSH iron-sulfur domain, mitoNEET-type"/>
    <property type="match status" value="1"/>
</dbReference>
<dbReference type="FunCoup" id="F6XQP8">
    <property type="interactions" value="691"/>
</dbReference>
<evidence type="ECO:0000313" key="11">
    <source>
        <dbReference type="Ensembl" id="ENSCINP00000029123.2"/>
    </source>
</evidence>
<evidence type="ECO:0000256" key="8">
    <source>
        <dbReference type="ARBA" id="ARBA00023136"/>
    </source>
</evidence>
<keyword evidence="4 9" id="KW-0479">Metal-binding</keyword>
<evidence type="ECO:0000256" key="7">
    <source>
        <dbReference type="ARBA" id="ARBA00023014"/>
    </source>
</evidence>
<protein>
    <recommendedName>
        <fullName evidence="9">CDGSH iron-sulfur domain-containing protein 2 homologue</fullName>
    </recommendedName>
</protein>
<organism evidence="11 12">
    <name type="scientific">Ciona intestinalis</name>
    <name type="common">Transparent sea squirt</name>
    <name type="synonym">Ascidia intestinalis</name>
    <dbReference type="NCBI Taxonomy" id="7719"/>
    <lineage>
        <taxon>Eukaryota</taxon>
        <taxon>Metazoa</taxon>
        <taxon>Chordata</taxon>
        <taxon>Tunicata</taxon>
        <taxon>Ascidiacea</taxon>
        <taxon>Phlebobranchia</taxon>
        <taxon>Cionidae</taxon>
        <taxon>Ciona</taxon>
    </lineage>
</organism>
<dbReference type="InterPro" id="IPR019610">
    <property type="entry name" value="FeS-contain_mitoNEET_N"/>
</dbReference>
<accession>F6XQP8</accession>
<name>F6XQP8_CIOIN</name>
<evidence type="ECO:0000256" key="2">
    <source>
        <dbReference type="ARBA" id="ARBA00022692"/>
    </source>
</evidence>
<evidence type="ECO:0000256" key="1">
    <source>
        <dbReference type="ARBA" id="ARBA00004167"/>
    </source>
</evidence>
<dbReference type="HOGENOM" id="CLU_132293_1_0_1"/>
<dbReference type="GO" id="GO:0006879">
    <property type="term" value="P:intracellular iron ion homeostasis"/>
    <property type="evidence" value="ECO:0000318"/>
    <property type="project" value="GO_Central"/>
</dbReference>